<dbReference type="InterPro" id="IPR011059">
    <property type="entry name" value="Metal-dep_hydrolase_composite"/>
</dbReference>
<dbReference type="GO" id="GO:0004038">
    <property type="term" value="F:allantoinase activity"/>
    <property type="evidence" value="ECO:0007669"/>
    <property type="project" value="TreeGrafter"/>
</dbReference>
<dbReference type="InterPro" id="IPR050138">
    <property type="entry name" value="DHOase/Allantoinase_Hydrolase"/>
</dbReference>
<dbReference type="InterPro" id="IPR006680">
    <property type="entry name" value="Amidohydro-rel"/>
</dbReference>
<organism evidence="7 8">
    <name type="scientific">Porphyromonas catoniae F0037</name>
    <dbReference type="NCBI Taxonomy" id="1127696"/>
    <lineage>
        <taxon>Bacteria</taxon>
        <taxon>Pseudomonadati</taxon>
        <taxon>Bacteroidota</taxon>
        <taxon>Bacteroidia</taxon>
        <taxon>Bacteroidales</taxon>
        <taxon>Porphyromonadaceae</taxon>
        <taxon>Porphyromonas</taxon>
    </lineage>
</organism>
<comment type="caution">
    <text evidence="7">The sequence shown here is derived from an EMBL/GenBank/DDBJ whole genome shotgun (WGS) entry which is preliminary data.</text>
</comment>
<dbReference type="Gene3D" id="2.30.40.10">
    <property type="entry name" value="Urease, subunit C, domain 1"/>
    <property type="match status" value="1"/>
</dbReference>
<comment type="function">
    <text evidence="2">Catalyzes the reversible cyclization of carbamoyl aspartate to dihydroorotate.</text>
</comment>
<evidence type="ECO:0000256" key="5">
    <source>
        <dbReference type="ARBA" id="ARBA00022801"/>
    </source>
</evidence>
<dbReference type="InterPro" id="IPR002195">
    <property type="entry name" value="Dihydroorotase_CS"/>
</dbReference>
<dbReference type="Pfam" id="PF01979">
    <property type="entry name" value="Amidohydro_1"/>
    <property type="match status" value="1"/>
</dbReference>
<dbReference type="SUPFAM" id="SSF51556">
    <property type="entry name" value="Metallo-dependent hydrolases"/>
    <property type="match status" value="1"/>
</dbReference>
<dbReference type="AlphaFoldDB" id="L1NC61"/>
<evidence type="ECO:0000256" key="4">
    <source>
        <dbReference type="ARBA" id="ARBA00022723"/>
    </source>
</evidence>
<evidence type="ECO:0000256" key="2">
    <source>
        <dbReference type="ARBA" id="ARBA00002368"/>
    </source>
</evidence>
<dbReference type="GO" id="GO:0005737">
    <property type="term" value="C:cytoplasm"/>
    <property type="evidence" value="ECO:0007669"/>
    <property type="project" value="TreeGrafter"/>
</dbReference>
<keyword evidence="4" id="KW-0479">Metal-binding</keyword>
<comment type="similarity">
    <text evidence="3">Belongs to the metallo-dependent hydrolases superfamily. DHOase family. Class I DHOase subfamily.</text>
</comment>
<comment type="cofactor">
    <cofactor evidence="1">
        <name>Zn(2+)</name>
        <dbReference type="ChEBI" id="CHEBI:29105"/>
    </cofactor>
</comment>
<dbReference type="PATRIC" id="fig|1127696.3.peg.1131"/>
<dbReference type="GO" id="GO:0046872">
    <property type="term" value="F:metal ion binding"/>
    <property type="evidence" value="ECO:0007669"/>
    <property type="project" value="UniProtKB-KW"/>
</dbReference>
<dbReference type="CDD" id="cd01318">
    <property type="entry name" value="DHOase_IIb"/>
    <property type="match status" value="1"/>
</dbReference>
<dbReference type="RefSeq" id="WP_005467314.1">
    <property type="nucleotide sequence ID" value="NZ_KB291031.1"/>
</dbReference>
<dbReference type="PROSITE" id="PS00483">
    <property type="entry name" value="DIHYDROOROTASE_2"/>
    <property type="match status" value="1"/>
</dbReference>
<evidence type="ECO:0000256" key="1">
    <source>
        <dbReference type="ARBA" id="ARBA00001947"/>
    </source>
</evidence>
<reference evidence="7 8" key="1">
    <citation type="submission" date="2012-05" db="EMBL/GenBank/DDBJ databases">
        <authorList>
            <person name="Weinstock G."/>
            <person name="Sodergren E."/>
            <person name="Lobos E.A."/>
            <person name="Fulton L."/>
            <person name="Fulton R."/>
            <person name="Courtney L."/>
            <person name="Fronick C."/>
            <person name="O'Laughlin M."/>
            <person name="Godfrey J."/>
            <person name="Wilson R.M."/>
            <person name="Miner T."/>
            <person name="Farmer C."/>
            <person name="Delehaunty K."/>
            <person name="Cordes M."/>
            <person name="Minx P."/>
            <person name="Tomlinson C."/>
            <person name="Chen J."/>
            <person name="Wollam A."/>
            <person name="Pepin K.H."/>
            <person name="Bhonagiri V."/>
            <person name="Zhang X."/>
            <person name="Suruliraj S."/>
            <person name="Warren W."/>
            <person name="Mitreva M."/>
            <person name="Mardis E.R."/>
            <person name="Wilson R.K."/>
        </authorList>
    </citation>
    <scope>NUCLEOTIDE SEQUENCE [LARGE SCALE GENOMIC DNA]</scope>
    <source>
        <strain evidence="7 8">F0037</strain>
    </source>
</reference>
<sequence length="452" mass="50567">MRQLIRNATLVNEGRSYVASVLIEGATISNIYEGKDTYPEGLLQEVDDLVQGEGLFLVPGCIDDQVHFREPGLTHKATIESESRAAIAGGTTSFMEMPNTKPPTTSLEAWQWKMQRAAETSWANYSFFFGGTNDNADELKLIDRAHTPGIKLFLGSSTGNMLVDNPSTLERIFSETDLIIATHCEKEDIIRANKEHYLATVGADHLDIHYHPLIRSAEACYRSSSEAVELATRLGSCLHILHISTERELSLFRDDIPLREKKITAEACVHHLIFTDEDYARLGNRIKWNPAVKTRHDRDALRQAVQSGKIDVLATDHAPHLLSEKEGNCLTAASGGPLTQHALIAMLDLAQQGLFTREEVIDRMAHKPAELFAIQGRGYIREGYYADLVLVDPHTSYTVTKENIISKCGWSPFEGHTFNHSIVRTYLNGQCVYRDGKLQPQRPTAEPLLFTR</sequence>
<proteinExistence type="inferred from homology"/>
<accession>L1NC61</accession>
<dbReference type="GO" id="GO:0006145">
    <property type="term" value="P:purine nucleobase catabolic process"/>
    <property type="evidence" value="ECO:0007669"/>
    <property type="project" value="TreeGrafter"/>
</dbReference>
<dbReference type="SUPFAM" id="SSF51338">
    <property type="entry name" value="Composite domain of metallo-dependent hydrolases"/>
    <property type="match status" value="1"/>
</dbReference>
<feature type="domain" description="Amidohydrolase-related" evidence="6">
    <location>
        <begin position="56"/>
        <end position="431"/>
    </location>
</feature>
<dbReference type="PANTHER" id="PTHR43668">
    <property type="entry name" value="ALLANTOINASE"/>
    <property type="match status" value="1"/>
</dbReference>
<dbReference type="InterPro" id="IPR032466">
    <property type="entry name" value="Metal_Hydrolase"/>
</dbReference>
<gene>
    <name evidence="7" type="ORF">HMPREF9134_01254</name>
</gene>
<name>L1NC61_9PORP</name>
<dbReference type="Proteomes" id="UP000010408">
    <property type="component" value="Unassembled WGS sequence"/>
</dbReference>
<dbReference type="HOGENOM" id="CLU_015572_1_1_10"/>
<evidence type="ECO:0000313" key="8">
    <source>
        <dbReference type="Proteomes" id="UP000010408"/>
    </source>
</evidence>
<dbReference type="STRING" id="1127696.HMPREF9134_01254"/>
<dbReference type="PANTHER" id="PTHR43668:SF4">
    <property type="entry name" value="ALLANTOINASE"/>
    <property type="match status" value="1"/>
</dbReference>
<dbReference type="NCBIfam" id="NF006688">
    <property type="entry name" value="PRK09236.1"/>
    <property type="match status" value="1"/>
</dbReference>
<dbReference type="Gene3D" id="3.20.20.140">
    <property type="entry name" value="Metal-dependent hydrolases"/>
    <property type="match status" value="1"/>
</dbReference>
<dbReference type="EMBL" id="AMEQ01000035">
    <property type="protein sequence ID" value="EKY00906.1"/>
    <property type="molecule type" value="Genomic_DNA"/>
</dbReference>
<evidence type="ECO:0000256" key="3">
    <source>
        <dbReference type="ARBA" id="ARBA00010286"/>
    </source>
</evidence>
<evidence type="ECO:0000313" key="7">
    <source>
        <dbReference type="EMBL" id="EKY00906.1"/>
    </source>
</evidence>
<dbReference type="eggNOG" id="COG0044">
    <property type="taxonomic scope" value="Bacteria"/>
</dbReference>
<protein>
    <submittedName>
        <fullName evidence="7">Dihydroorotase</fullName>
    </submittedName>
</protein>
<keyword evidence="5" id="KW-0378">Hydrolase</keyword>
<evidence type="ECO:0000259" key="6">
    <source>
        <dbReference type="Pfam" id="PF01979"/>
    </source>
</evidence>